<protein>
    <submittedName>
        <fullName evidence="1">Uncharacterized protein</fullName>
    </submittedName>
</protein>
<accession>A0A9X1QNP8</accession>
<reference evidence="1" key="1">
    <citation type="submission" date="2022-01" db="EMBL/GenBank/DDBJ databases">
        <title>Corynebacterium sp. nov isolated from isolated from the feces of the greater white-fronted geese (Anser albifrons) at Poyang Lake, PR China.</title>
        <authorList>
            <person name="Liu Q."/>
        </authorList>
    </citation>
    <scope>NUCLEOTIDE SEQUENCE</scope>
    <source>
        <strain evidence="1">JCM 32435</strain>
    </source>
</reference>
<evidence type="ECO:0000313" key="2">
    <source>
        <dbReference type="Proteomes" id="UP001139336"/>
    </source>
</evidence>
<dbReference type="AlphaFoldDB" id="A0A9X1QNP8"/>
<gene>
    <name evidence="1" type="ORF">L1O03_00295</name>
</gene>
<sequence>MNGQDREAAEWIAGYRRRLVDTQERSREMLSQALELGWPDAGFAGSPFPVEYVTRILHSERPREEKHQLLTYLLCHWYSDSVDGEWAYVPMRVTTPELYLQFGLGVSISGTSMMNLTEGARDLIDGQDVDFAKEYYETSVRIALRNRAAHDMGE</sequence>
<evidence type="ECO:0000313" key="1">
    <source>
        <dbReference type="EMBL" id="MCF4005627.1"/>
    </source>
</evidence>
<organism evidence="1 2">
    <name type="scientific">Corynebacterium uropygiale</name>
    <dbReference type="NCBI Taxonomy" id="1775911"/>
    <lineage>
        <taxon>Bacteria</taxon>
        <taxon>Bacillati</taxon>
        <taxon>Actinomycetota</taxon>
        <taxon>Actinomycetes</taxon>
        <taxon>Mycobacteriales</taxon>
        <taxon>Corynebacteriaceae</taxon>
        <taxon>Corynebacterium</taxon>
    </lineage>
</organism>
<dbReference type="EMBL" id="JAKGSI010000001">
    <property type="protein sequence ID" value="MCF4005627.1"/>
    <property type="molecule type" value="Genomic_DNA"/>
</dbReference>
<name>A0A9X1QNP8_9CORY</name>
<dbReference type="Proteomes" id="UP001139336">
    <property type="component" value="Unassembled WGS sequence"/>
</dbReference>
<proteinExistence type="predicted"/>
<comment type="caution">
    <text evidence="1">The sequence shown here is derived from an EMBL/GenBank/DDBJ whole genome shotgun (WGS) entry which is preliminary data.</text>
</comment>
<dbReference type="RefSeq" id="WP_236117441.1">
    <property type="nucleotide sequence ID" value="NZ_JAKGSI010000001.1"/>
</dbReference>
<keyword evidence="2" id="KW-1185">Reference proteome</keyword>